<dbReference type="PANTHER" id="PTHR31339">
    <property type="entry name" value="PECTIN LYASE-RELATED"/>
    <property type="match status" value="1"/>
</dbReference>
<dbReference type="PANTHER" id="PTHR31339:SF9">
    <property type="entry name" value="PLASMIN AND FIBRONECTIN-BINDING PROTEIN A"/>
    <property type="match status" value="1"/>
</dbReference>
<dbReference type="InterPro" id="IPR024535">
    <property type="entry name" value="RHGA/B-epi-like_pectate_lyase"/>
</dbReference>
<feature type="signal peptide" evidence="5">
    <location>
        <begin position="1"/>
        <end position="26"/>
    </location>
</feature>
<evidence type="ECO:0000313" key="8">
    <source>
        <dbReference type="Proteomes" id="UP001199816"/>
    </source>
</evidence>
<evidence type="ECO:0000256" key="1">
    <source>
        <dbReference type="ARBA" id="ARBA00008834"/>
    </source>
</evidence>
<comment type="similarity">
    <text evidence="1 4">Belongs to the glycosyl hydrolase 28 family.</text>
</comment>
<dbReference type="GO" id="GO:0016787">
    <property type="term" value="F:hydrolase activity"/>
    <property type="evidence" value="ECO:0007669"/>
    <property type="project" value="UniProtKB-KW"/>
</dbReference>
<evidence type="ECO:0000256" key="3">
    <source>
        <dbReference type="ARBA" id="ARBA00023295"/>
    </source>
</evidence>
<organism evidence="7 8">
    <name type="scientific">Niabella pedocola</name>
    <dbReference type="NCBI Taxonomy" id="1752077"/>
    <lineage>
        <taxon>Bacteria</taxon>
        <taxon>Pseudomonadati</taxon>
        <taxon>Bacteroidota</taxon>
        <taxon>Chitinophagia</taxon>
        <taxon>Chitinophagales</taxon>
        <taxon>Chitinophagaceae</taxon>
        <taxon>Niabella</taxon>
    </lineage>
</organism>
<dbReference type="EMBL" id="JAJNEC010000004">
    <property type="protein sequence ID" value="MCD2422588.1"/>
    <property type="molecule type" value="Genomic_DNA"/>
</dbReference>
<keyword evidence="5" id="KW-0732">Signal</keyword>
<dbReference type="InterPro" id="IPR051801">
    <property type="entry name" value="GH28_Enzymes"/>
</dbReference>
<dbReference type="InterPro" id="IPR006311">
    <property type="entry name" value="TAT_signal"/>
</dbReference>
<keyword evidence="2 4" id="KW-0378">Hydrolase</keyword>
<gene>
    <name evidence="7" type="ORF">LQ567_07425</name>
</gene>
<dbReference type="Pfam" id="PF12708">
    <property type="entry name" value="Pect-lyase_RHGA_epim"/>
    <property type="match status" value="1"/>
</dbReference>
<dbReference type="Proteomes" id="UP001199816">
    <property type="component" value="Unassembled WGS sequence"/>
</dbReference>
<dbReference type="InterPro" id="IPR012334">
    <property type="entry name" value="Pectin_lyas_fold"/>
</dbReference>
<evidence type="ECO:0000259" key="6">
    <source>
        <dbReference type="Pfam" id="PF12708"/>
    </source>
</evidence>
<keyword evidence="8" id="KW-1185">Reference proteome</keyword>
<dbReference type="RefSeq" id="WP_231003716.1">
    <property type="nucleotide sequence ID" value="NZ_JAJNEC010000004.1"/>
</dbReference>
<evidence type="ECO:0000256" key="5">
    <source>
        <dbReference type="SAM" id="SignalP"/>
    </source>
</evidence>
<evidence type="ECO:0000256" key="2">
    <source>
        <dbReference type="ARBA" id="ARBA00022801"/>
    </source>
</evidence>
<dbReference type="InterPro" id="IPR011050">
    <property type="entry name" value="Pectin_lyase_fold/virulence"/>
</dbReference>
<dbReference type="Pfam" id="PF00295">
    <property type="entry name" value="Glyco_hydro_28"/>
    <property type="match status" value="1"/>
</dbReference>
<accession>A0ABS8PQL8</accession>
<feature type="chain" id="PRO_5046269213" evidence="5">
    <location>
        <begin position="27"/>
        <end position="548"/>
    </location>
</feature>
<dbReference type="SUPFAM" id="SSF51126">
    <property type="entry name" value="Pectin lyase-like"/>
    <property type="match status" value="1"/>
</dbReference>
<feature type="domain" description="Rhamnogalacturonase A/B/Epimerase-like pectate lyase" evidence="6">
    <location>
        <begin position="42"/>
        <end position="97"/>
    </location>
</feature>
<proteinExistence type="inferred from homology"/>
<dbReference type="PROSITE" id="PS51318">
    <property type="entry name" value="TAT"/>
    <property type="match status" value="1"/>
</dbReference>
<protein>
    <submittedName>
        <fullName evidence="7">Glycosyl hydrolase family 28 protein</fullName>
    </submittedName>
</protein>
<evidence type="ECO:0000313" key="7">
    <source>
        <dbReference type="EMBL" id="MCD2422588.1"/>
    </source>
</evidence>
<sequence>MLSRRNWLTKTAALATGVGLLKPASAGSVNNASMEENNSGIYNVKASGAKGDGKTLDTKAIQSAIDTCYKNNGGTVFFPPGIYIAGTLELKSNVTLYLSAQATLMGTTDGTKYVAAAEIPLTGDSTLIDGNVGFIYAVNAENIGIEGMGTIDGKGASFRSPSKGEPSPAGISGAQRPYHILLYKCTNVHIKDIFLKDSAYHSVRVIQSDYLKFSGLRINGRVIHNNDGFHFISCKYVHVHACDVRTQDDACALFGSCQYVTVSDSTFSTRWSVFRFGGGFVQHITITNCTIYETYGCPIKIYCSRGSRFEDITFSNLIMKDVTGPIHIGISEKKSSSVTGDHLPPGRLQRITFSNIQASIVAPRPLPDAAFQSAYRPGEMRSCIVLNAFDDNFMEDISFQDIQLSFPGGGTEAEASAEVPKIAGEYFEIGTPPAYALFARNVKGLSISNLRLKVATPDARPAMVLDQLENAVISLLTAGAQGSPSVLRLKNCTDVLIVSPRVLNPATVFAAIEGADTRNIKIEGGDLTKVKSRIQLQQVPPAEVKTTE</sequence>
<keyword evidence="3 4" id="KW-0326">Glycosidase</keyword>
<name>A0ABS8PQL8_9BACT</name>
<dbReference type="InterPro" id="IPR000743">
    <property type="entry name" value="Glyco_hydro_28"/>
</dbReference>
<comment type="caution">
    <text evidence="7">The sequence shown here is derived from an EMBL/GenBank/DDBJ whole genome shotgun (WGS) entry which is preliminary data.</text>
</comment>
<reference evidence="7 8" key="1">
    <citation type="submission" date="2021-11" db="EMBL/GenBank/DDBJ databases">
        <title>Genomic of Niabella pedocola.</title>
        <authorList>
            <person name="Wu T."/>
        </authorList>
    </citation>
    <scope>NUCLEOTIDE SEQUENCE [LARGE SCALE GENOMIC DNA]</scope>
    <source>
        <strain evidence="7 8">JCM 31011</strain>
    </source>
</reference>
<dbReference type="Gene3D" id="2.160.20.10">
    <property type="entry name" value="Single-stranded right-handed beta-helix, Pectin lyase-like"/>
    <property type="match status" value="1"/>
</dbReference>
<evidence type="ECO:0000256" key="4">
    <source>
        <dbReference type="RuleBase" id="RU361169"/>
    </source>
</evidence>